<feature type="non-terminal residue" evidence="1">
    <location>
        <position position="1"/>
    </location>
</feature>
<evidence type="ECO:0000313" key="1">
    <source>
        <dbReference type="EMBL" id="CAG8775267.1"/>
    </source>
</evidence>
<evidence type="ECO:0000313" key="2">
    <source>
        <dbReference type="Proteomes" id="UP000789508"/>
    </source>
</evidence>
<gene>
    <name evidence="1" type="ORF">ALEPTO_LOCUS14366</name>
</gene>
<proteinExistence type="predicted"/>
<organism evidence="1 2">
    <name type="scientific">Ambispora leptoticha</name>
    <dbReference type="NCBI Taxonomy" id="144679"/>
    <lineage>
        <taxon>Eukaryota</taxon>
        <taxon>Fungi</taxon>
        <taxon>Fungi incertae sedis</taxon>
        <taxon>Mucoromycota</taxon>
        <taxon>Glomeromycotina</taxon>
        <taxon>Glomeromycetes</taxon>
        <taxon>Archaeosporales</taxon>
        <taxon>Ambisporaceae</taxon>
        <taxon>Ambispora</taxon>
    </lineage>
</organism>
<dbReference type="EMBL" id="CAJVPS010055229">
    <property type="protein sequence ID" value="CAG8775267.1"/>
    <property type="molecule type" value="Genomic_DNA"/>
</dbReference>
<keyword evidence="2" id="KW-1185">Reference proteome</keyword>
<name>A0A9N9NV97_9GLOM</name>
<protein>
    <submittedName>
        <fullName evidence="1">14586_t:CDS:1</fullName>
    </submittedName>
</protein>
<feature type="non-terminal residue" evidence="1">
    <location>
        <position position="45"/>
    </location>
</feature>
<dbReference type="AlphaFoldDB" id="A0A9N9NV97"/>
<sequence length="45" mass="5078">LESGATEKNFLHNFENNLAGNLGKYNLENKTEEQLTTEHKEAVDS</sequence>
<accession>A0A9N9NV97</accession>
<reference evidence="1" key="1">
    <citation type="submission" date="2021-06" db="EMBL/GenBank/DDBJ databases">
        <authorList>
            <person name="Kallberg Y."/>
            <person name="Tangrot J."/>
            <person name="Rosling A."/>
        </authorList>
    </citation>
    <scope>NUCLEOTIDE SEQUENCE</scope>
    <source>
        <strain evidence="1">FL130A</strain>
    </source>
</reference>
<comment type="caution">
    <text evidence="1">The sequence shown here is derived from an EMBL/GenBank/DDBJ whole genome shotgun (WGS) entry which is preliminary data.</text>
</comment>
<dbReference type="Proteomes" id="UP000789508">
    <property type="component" value="Unassembled WGS sequence"/>
</dbReference>